<accession>A0A2S1KV02</accession>
<gene>
    <name evidence="1" type="ORF">B6254_2488</name>
</gene>
<sequence>MTSWQEYRTRATTERENFDQAILSVAVEPAIKEALQQVGKKVGRNRGGSKSVLREALTEYFDKHPELFED</sequence>
<keyword evidence="1" id="KW-0614">Plasmid</keyword>
<name>A0A2S1KV02_9LACO</name>
<proteinExistence type="predicted"/>
<dbReference type="RefSeq" id="WP_108731145.1">
    <property type="nucleotide sequence ID" value="NZ_CP020929.1"/>
</dbReference>
<reference evidence="1 2" key="1">
    <citation type="submission" date="2017-04" db="EMBL/GenBank/DDBJ databases">
        <title>Weissella cibaria strain m2 complete genome.</title>
        <authorList>
            <person name="Pan Q."/>
            <person name="Tan M."/>
            <person name="Yao F."/>
            <person name="Su S."/>
        </authorList>
    </citation>
    <scope>NUCLEOTIDE SEQUENCE [LARGE SCALE GENOMIC DNA]</scope>
    <source>
        <strain evidence="1 2">M2</strain>
        <plasmid evidence="2">Plasmid unnamed1</plasmid>
    </source>
</reference>
<dbReference type="Proteomes" id="UP000244870">
    <property type="component" value="Plasmid unnamed1"/>
</dbReference>
<evidence type="ECO:0000313" key="1">
    <source>
        <dbReference type="EMBL" id="AWF96832.1"/>
    </source>
</evidence>
<geneLocation type="plasmid" evidence="1">
    <name>unnamed1</name>
</geneLocation>
<organism evidence="1 2">
    <name type="scientific">Weissella cibaria</name>
    <dbReference type="NCBI Taxonomy" id="137591"/>
    <lineage>
        <taxon>Bacteria</taxon>
        <taxon>Bacillati</taxon>
        <taxon>Bacillota</taxon>
        <taxon>Bacilli</taxon>
        <taxon>Lactobacillales</taxon>
        <taxon>Lactobacillaceae</taxon>
        <taxon>Weissella</taxon>
    </lineage>
</organism>
<dbReference type="AlphaFoldDB" id="A0A2S1KV02"/>
<evidence type="ECO:0000313" key="2">
    <source>
        <dbReference type="Proteomes" id="UP000244870"/>
    </source>
</evidence>
<protein>
    <submittedName>
        <fullName evidence="1">Uncharacterized protein</fullName>
    </submittedName>
</protein>
<dbReference type="EMBL" id="CP020929">
    <property type="protein sequence ID" value="AWF96832.1"/>
    <property type="molecule type" value="Genomic_DNA"/>
</dbReference>